<proteinExistence type="inferred from homology"/>
<evidence type="ECO:0000256" key="2">
    <source>
        <dbReference type="PROSITE-ProRule" id="PRU10007"/>
    </source>
</evidence>
<protein>
    <submittedName>
        <fullName evidence="5">Aldehyde dehydrogenase family protein</fullName>
    </submittedName>
</protein>
<dbReference type="PROSITE" id="PS00687">
    <property type="entry name" value="ALDEHYDE_DEHYDR_GLU"/>
    <property type="match status" value="1"/>
</dbReference>
<name>A0ABV7EM32_9GAMM</name>
<evidence type="ECO:0000313" key="5">
    <source>
        <dbReference type="EMBL" id="MFC3102974.1"/>
    </source>
</evidence>
<dbReference type="PANTHER" id="PTHR11699">
    <property type="entry name" value="ALDEHYDE DEHYDROGENASE-RELATED"/>
    <property type="match status" value="1"/>
</dbReference>
<dbReference type="Proteomes" id="UP001595462">
    <property type="component" value="Unassembled WGS sequence"/>
</dbReference>
<dbReference type="CDD" id="cd07109">
    <property type="entry name" value="ALDH_AAS00426"/>
    <property type="match status" value="1"/>
</dbReference>
<dbReference type="InterPro" id="IPR015590">
    <property type="entry name" value="Aldehyde_DH_dom"/>
</dbReference>
<evidence type="ECO:0000259" key="4">
    <source>
        <dbReference type="Pfam" id="PF00171"/>
    </source>
</evidence>
<dbReference type="EMBL" id="JBHRSS010000003">
    <property type="protein sequence ID" value="MFC3102974.1"/>
    <property type="molecule type" value="Genomic_DNA"/>
</dbReference>
<feature type="active site" evidence="2">
    <location>
        <position position="249"/>
    </location>
</feature>
<evidence type="ECO:0000313" key="6">
    <source>
        <dbReference type="Proteomes" id="UP001595462"/>
    </source>
</evidence>
<comment type="similarity">
    <text evidence="3">Belongs to the aldehyde dehydrogenase family.</text>
</comment>
<dbReference type="InterPro" id="IPR016161">
    <property type="entry name" value="Ald_DH/histidinol_DH"/>
</dbReference>
<gene>
    <name evidence="5" type="ORF">ACFOSU_03635</name>
</gene>
<organism evidence="5 6">
    <name type="scientific">Salinisphaera aquimarina</name>
    <dbReference type="NCBI Taxonomy" id="2094031"/>
    <lineage>
        <taxon>Bacteria</taxon>
        <taxon>Pseudomonadati</taxon>
        <taxon>Pseudomonadota</taxon>
        <taxon>Gammaproteobacteria</taxon>
        <taxon>Salinisphaerales</taxon>
        <taxon>Salinisphaeraceae</taxon>
        <taxon>Salinisphaera</taxon>
    </lineage>
</organism>
<accession>A0ABV7EM32</accession>
<dbReference type="InterPro" id="IPR016163">
    <property type="entry name" value="Ald_DH_C"/>
</dbReference>
<feature type="domain" description="Aldehyde dehydrogenase" evidence="4">
    <location>
        <begin position="12"/>
        <end position="476"/>
    </location>
</feature>
<dbReference type="SUPFAM" id="SSF53720">
    <property type="entry name" value="ALDH-like"/>
    <property type="match status" value="1"/>
</dbReference>
<dbReference type="InterPro" id="IPR016162">
    <property type="entry name" value="Ald_DH_N"/>
</dbReference>
<evidence type="ECO:0000256" key="1">
    <source>
        <dbReference type="ARBA" id="ARBA00023002"/>
    </source>
</evidence>
<dbReference type="RefSeq" id="WP_380686544.1">
    <property type="nucleotide sequence ID" value="NZ_JBHRSS010000003.1"/>
</dbReference>
<dbReference type="Pfam" id="PF00171">
    <property type="entry name" value="Aldedh"/>
    <property type="match status" value="1"/>
</dbReference>
<keyword evidence="6" id="KW-1185">Reference proteome</keyword>
<comment type="caution">
    <text evidence="5">The sequence shown here is derived from an EMBL/GenBank/DDBJ whole genome shotgun (WGS) entry which is preliminary data.</text>
</comment>
<dbReference type="Gene3D" id="3.40.309.10">
    <property type="entry name" value="Aldehyde Dehydrogenase, Chain A, domain 2"/>
    <property type="match status" value="1"/>
</dbReference>
<dbReference type="InterPro" id="IPR029510">
    <property type="entry name" value="Ald_DH_CS_GLU"/>
</dbReference>
<sequence length="484" mass="51740">MQRMQMFVGGEWVDSSDGEVMTSIDPATREPLVEVPSGTAEDVDRAVTAARQAFESTAWTDMLPAERGRMLNRLALSIRENAEELSRLETLDAGKPLAQSRADVEVAARYCEYYAGVADKLLGETIPVRPDMLDYTLREPLGVTAHIVPWNYPLQIAMRGIAPALATGNAVVLKPADETPVTALKVAELIEKLDLSAGLVSIVTGTGARVGAALAGHPGVDHVTFTGSVPTGITVMQTAARNVTPVTLELGGKSPNIVFADADLEEAADWVVRAIIQNAGQTCSAGSRLLVERCIHEEFVARVVERMEGLTLGAGIDDPDVGPIVSQKQLDTIMAYMEIARNDGVTVRTGGKSPSSAALSKGFFFEPTVLDGLTSDHRLAREEIFGPVLSVIEFETTAQAVQIANDTEYGLITGVWTTNINKALWLADRIRVGQVYINNYGAGGGVELPFGGHGKSGFGREKGLEALRGYTQLKNVAVKIKPNA</sequence>
<evidence type="ECO:0000256" key="3">
    <source>
        <dbReference type="RuleBase" id="RU003345"/>
    </source>
</evidence>
<keyword evidence="1 3" id="KW-0560">Oxidoreductase</keyword>
<dbReference type="Gene3D" id="3.40.605.10">
    <property type="entry name" value="Aldehyde Dehydrogenase, Chain A, domain 1"/>
    <property type="match status" value="1"/>
</dbReference>
<reference evidence="6" key="1">
    <citation type="journal article" date="2019" name="Int. J. Syst. Evol. Microbiol.">
        <title>The Global Catalogue of Microorganisms (GCM) 10K type strain sequencing project: providing services to taxonomists for standard genome sequencing and annotation.</title>
        <authorList>
            <consortium name="The Broad Institute Genomics Platform"/>
            <consortium name="The Broad Institute Genome Sequencing Center for Infectious Disease"/>
            <person name="Wu L."/>
            <person name="Ma J."/>
        </authorList>
    </citation>
    <scope>NUCLEOTIDE SEQUENCE [LARGE SCALE GENOMIC DNA]</scope>
    <source>
        <strain evidence="6">KCTC 52640</strain>
    </source>
</reference>